<keyword evidence="5" id="KW-0964">Secreted</keyword>
<dbReference type="Gene3D" id="3.20.20.80">
    <property type="entry name" value="Glycosidases"/>
    <property type="match status" value="1"/>
</dbReference>
<evidence type="ECO:0000256" key="14">
    <source>
        <dbReference type="ARBA" id="ARBA00042373"/>
    </source>
</evidence>
<dbReference type="Pfam" id="PF00332">
    <property type="entry name" value="Glyco_hydro_17"/>
    <property type="match status" value="1"/>
</dbReference>
<dbReference type="EMBL" id="CP019336">
    <property type="protein sequence ID" value="AUC23627.1"/>
    <property type="molecule type" value="Genomic_DNA"/>
</dbReference>
<evidence type="ECO:0000256" key="9">
    <source>
        <dbReference type="ARBA" id="ARBA00023180"/>
    </source>
</evidence>
<dbReference type="PANTHER" id="PTHR16631:SF17">
    <property type="entry name" value="GLUCAN ENDO-1,3-BETA-GLUCOSIDASE BTGC"/>
    <property type="match status" value="1"/>
</dbReference>
<keyword evidence="9" id="KW-0325">Glycoprotein</keyword>
<keyword evidence="10" id="KW-0119">Carbohydrate metabolism</keyword>
<proteinExistence type="predicted"/>
<evidence type="ECO:0000256" key="7">
    <source>
        <dbReference type="ARBA" id="ARBA00022801"/>
    </source>
</evidence>
<dbReference type="PANTHER" id="PTHR16631">
    <property type="entry name" value="GLUCAN 1,3-BETA-GLUCOSIDASE"/>
    <property type="match status" value="1"/>
</dbReference>
<dbReference type="GO" id="GO:0016787">
    <property type="term" value="F:hydrolase activity"/>
    <property type="evidence" value="ECO:0007669"/>
    <property type="project" value="UniProtKB-KW"/>
</dbReference>
<keyword evidence="4" id="KW-0134">Cell wall</keyword>
<keyword evidence="3" id="KW-1003">Cell membrane</keyword>
<evidence type="ECO:0000256" key="5">
    <source>
        <dbReference type="ARBA" id="ARBA00022525"/>
    </source>
</evidence>
<evidence type="ECO:0000256" key="12">
    <source>
        <dbReference type="ARBA" id="ARBA00023326"/>
    </source>
</evidence>
<evidence type="ECO:0000256" key="4">
    <source>
        <dbReference type="ARBA" id="ARBA00022512"/>
    </source>
</evidence>
<reference evidence="16 17" key="1">
    <citation type="submission" date="2017-02" db="EMBL/GenBank/DDBJ databases">
        <title>Trade-off between light-utilization and light-protection in marine flavobacteria.</title>
        <authorList>
            <person name="Kumagai Y."/>
            <person name="Yoshizawa S."/>
            <person name="Kogure K."/>
            <person name="Iwasaki W."/>
        </authorList>
    </citation>
    <scope>NUCLEOTIDE SEQUENCE [LARGE SCALE GENOMIC DNA]</scope>
    <source>
        <strain evidence="16 17">KCTC 23670</strain>
    </source>
</reference>
<name>A0ABN5F7V8_9FLAO</name>
<dbReference type="InterPro" id="IPR000490">
    <property type="entry name" value="Glyco_hydro_17"/>
</dbReference>
<comment type="function">
    <text evidence="13">Glucanases play a role in cell expansion during growth, in cell-cell fusion during mating, and in spore release during sporulation. This enzyme may be involved in beta-glucan degradation. Active on laminarin and lichenan.</text>
</comment>
<evidence type="ECO:0000256" key="11">
    <source>
        <dbReference type="ARBA" id="ARBA00023316"/>
    </source>
</evidence>
<organism evidence="16 17">
    <name type="scientific">Polaribacter sejongensis</name>
    <dbReference type="NCBI Taxonomy" id="985043"/>
    <lineage>
        <taxon>Bacteria</taxon>
        <taxon>Pseudomonadati</taxon>
        <taxon>Bacteroidota</taxon>
        <taxon>Flavobacteriia</taxon>
        <taxon>Flavobacteriales</taxon>
        <taxon>Flavobacteriaceae</taxon>
    </lineage>
</organism>
<keyword evidence="17" id="KW-1185">Reference proteome</keyword>
<comment type="subcellular location">
    <subcellularLocation>
        <location evidence="2">Cell membrane</location>
    </subcellularLocation>
    <subcellularLocation>
        <location evidence="1">Secreted</location>
        <location evidence="1">Cell wall</location>
    </subcellularLocation>
</comment>
<evidence type="ECO:0000256" key="15">
    <source>
        <dbReference type="ARBA" id="ARBA00043078"/>
    </source>
</evidence>
<evidence type="ECO:0000256" key="3">
    <source>
        <dbReference type="ARBA" id="ARBA00022475"/>
    </source>
</evidence>
<evidence type="ECO:0000256" key="2">
    <source>
        <dbReference type="ARBA" id="ARBA00004236"/>
    </source>
</evidence>
<evidence type="ECO:0000256" key="6">
    <source>
        <dbReference type="ARBA" id="ARBA00022729"/>
    </source>
</evidence>
<dbReference type="Proteomes" id="UP000232721">
    <property type="component" value="Chromosome"/>
</dbReference>
<accession>A0ABN5F7V8</accession>
<protein>
    <recommendedName>
        <fullName evidence="15">Endo-1,3-beta-glucanase btgC</fullName>
    </recommendedName>
    <alternativeName>
        <fullName evidence="14">Laminarinase btgC</fullName>
    </alternativeName>
</protein>
<evidence type="ECO:0000256" key="13">
    <source>
        <dbReference type="ARBA" id="ARBA00037649"/>
    </source>
</evidence>
<evidence type="ECO:0000256" key="10">
    <source>
        <dbReference type="ARBA" id="ARBA00023277"/>
    </source>
</evidence>
<dbReference type="PROSITE" id="PS51257">
    <property type="entry name" value="PROKAR_LIPOPROTEIN"/>
    <property type="match status" value="1"/>
</dbReference>
<dbReference type="SUPFAM" id="SSF51445">
    <property type="entry name" value="(Trans)glycosidases"/>
    <property type="match status" value="1"/>
</dbReference>
<keyword evidence="11" id="KW-0961">Cell wall biogenesis/degradation</keyword>
<keyword evidence="8" id="KW-0472">Membrane</keyword>
<keyword evidence="7 16" id="KW-0378">Hydrolase</keyword>
<sequence>MNSIIKIFFAIIVLIFGVGCNSKVKLKEEQKVAITAEHILGNPEYLAISYGGYRENSRENQPTIKELKEDLKILSAMGIKVLRTYNVQPELPHAANVLEAIHQLKKDDVDFEMYVMLGAWIDCLNAWTDKEPNHDIESDQNEGEIARAVALANKYPDIVKVIAVGNEAMVKWAASYFVQPNVILKWVNHLQDLKKNGALSKDVWITSSDDFASWGGGDPVYHTKDLEDLIKAVDYVSMHTYAYHNTHYNSEFWKVPEIEENLSDKEKVDSAMLRAFTFAKKQYSDVVNYVKSIDTTKTIHIGETGWATISSGHYGVNGSRATDEYKQGLYYQQLRDWTHKEGISCFYFEAFDEQWKDANNANGSENHFGLINLKGQAKYPLWSLVDKGVFKGLTRNRKEITKTYNGNKEALMNDVLVPNTEYKR</sequence>
<gene>
    <name evidence="16" type="ORF">BTO15_16670</name>
</gene>
<dbReference type="InterPro" id="IPR050732">
    <property type="entry name" value="Beta-glucan_modifiers"/>
</dbReference>
<dbReference type="RefSeq" id="WP_208889659.1">
    <property type="nucleotide sequence ID" value="NZ_CP019336.1"/>
</dbReference>
<keyword evidence="6" id="KW-0732">Signal</keyword>
<keyword evidence="12" id="KW-0624">Polysaccharide degradation</keyword>
<evidence type="ECO:0000256" key="1">
    <source>
        <dbReference type="ARBA" id="ARBA00004191"/>
    </source>
</evidence>
<evidence type="ECO:0000313" key="16">
    <source>
        <dbReference type="EMBL" id="AUC23627.1"/>
    </source>
</evidence>
<dbReference type="InterPro" id="IPR017853">
    <property type="entry name" value="GH"/>
</dbReference>
<evidence type="ECO:0000313" key="17">
    <source>
        <dbReference type="Proteomes" id="UP000232721"/>
    </source>
</evidence>
<evidence type="ECO:0000256" key="8">
    <source>
        <dbReference type="ARBA" id="ARBA00023136"/>
    </source>
</evidence>